<dbReference type="KEGG" id="aak:AA2016_3566"/>
<reference evidence="1 3" key="1">
    <citation type="submission" date="2016-03" db="EMBL/GenBank/DDBJ databases">
        <title>Complete genome of Aminobacter aminovorans KCTC 2477.</title>
        <authorList>
            <person name="Kim K.M."/>
        </authorList>
    </citation>
    <scope>NUCLEOTIDE SEQUENCE [LARGE SCALE GENOMIC DNA]</scope>
    <source>
        <strain evidence="1 3">KCTC 2477</strain>
    </source>
</reference>
<dbReference type="EMBL" id="JACICB010000015">
    <property type="protein sequence ID" value="MBB3707789.1"/>
    <property type="molecule type" value="Genomic_DNA"/>
</dbReference>
<dbReference type="Proteomes" id="UP000577697">
    <property type="component" value="Unassembled WGS sequence"/>
</dbReference>
<reference evidence="2 4" key="2">
    <citation type="submission" date="2020-08" db="EMBL/GenBank/DDBJ databases">
        <title>Genomic Encyclopedia of Type Strains, Phase IV (KMG-IV): sequencing the most valuable type-strain genomes for metagenomic binning, comparative biology and taxonomic classification.</title>
        <authorList>
            <person name="Goeker M."/>
        </authorList>
    </citation>
    <scope>NUCLEOTIDE SEQUENCE [LARGE SCALE GENOMIC DNA]</scope>
    <source>
        <strain evidence="2 4">DSM 10368</strain>
    </source>
</reference>
<dbReference type="AlphaFoldDB" id="A0AAC8YQJ1"/>
<evidence type="ECO:0000313" key="4">
    <source>
        <dbReference type="Proteomes" id="UP000577697"/>
    </source>
</evidence>
<dbReference type="RefSeq" id="WP_067961967.1">
    <property type="nucleotide sequence ID" value="NZ_CP015005.1"/>
</dbReference>
<accession>A0AAC8YQJ1</accession>
<dbReference type="Proteomes" id="UP000075755">
    <property type="component" value="Chromosome"/>
</dbReference>
<gene>
    <name evidence="1" type="ORF">AA2016_3566</name>
    <name evidence="2" type="ORF">FHS67_004122</name>
</gene>
<organism evidence="1 3">
    <name type="scientific">Aminobacter aminovorans</name>
    <name type="common">Chelatobacter heintzii</name>
    <dbReference type="NCBI Taxonomy" id="83263"/>
    <lineage>
        <taxon>Bacteria</taxon>
        <taxon>Pseudomonadati</taxon>
        <taxon>Pseudomonadota</taxon>
        <taxon>Alphaproteobacteria</taxon>
        <taxon>Hyphomicrobiales</taxon>
        <taxon>Phyllobacteriaceae</taxon>
        <taxon>Aminobacter</taxon>
    </lineage>
</organism>
<keyword evidence="4" id="KW-1185">Reference proteome</keyword>
<proteinExistence type="predicted"/>
<name>A0AAC8YQJ1_AMIAI</name>
<dbReference type="EMBL" id="CP015005">
    <property type="protein sequence ID" value="AMS42488.1"/>
    <property type="molecule type" value="Genomic_DNA"/>
</dbReference>
<sequence>MAQAELELRHKDANNALLLVLHECALMTIEIAAENAAHAAAAIVAVNIRDCGKAKLENREIADLAFRLAAQVRPGDDIRARQIKRVLTHLTKADQWEAKLR</sequence>
<evidence type="ECO:0000313" key="2">
    <source>
        <dbReference type="EMBL" id="MBB3707789.1"/>
    </source>
</evidence>
<evidence type="ECO:0000313" key="3">
    <source>
        <dbReference type="Proteomes" id="UP000075755"/>
    </source>
</evidence>
<protein>
    <submittedName>
        <fullName evidence="1">Uncharacterized protein</fullName>
    </submittedName>
</protein>
<evidence type="ECO:0000313" key="1">
    <source>
        <dbReference type="EMBL" id="AMS42488.1"/>
    </source>
</evidence>